<comment type="caution">
    <text evidence="2">The sequence shown here is derived from an EMBL/GenBank/DDBJ whole genome shotgun (WGS) entry which is preliminary data.</text>
</comment>
<reference evidence="2 3" key="1">
    <citation type="submission" date="2024-04" db="EMBL/GenBank/DDBJ databases">
        <title>genome sequences of Mucor flavus KT1a and Helicostylum pulchrum KT1b strains isolation_sourced from the surface of a dry-aged beef.</title>
        <authorList>
            <person name="Toyotome T."/>
            <person name="Hosono M."/>
            <person name="Torimaru M."/>
            <person name="Fukuda K."/>
            <person name="Mikami N."/>
        </authorList>
    </citation>
    <scope>NUCLEOTIDE SEQUENCE [LARGE SCALE GENOMIC DNA]</scope>
    <source>
        <strain evidence="2 3">KT1b</strain>
    </source>
</reference>
<keyword evidence="3" id="KW-1185">Reference proteome</keyword>
<dbReference type="Proteomes" id="UP001476247">
    <property type="component" value="Unassembled WGS sequence"/>
</dbReference>
<feature type="region of interest" description="Disordered" evidence="1">
    <location>
        <begin position="70"/>
        <end position="122"/>
    </location>
</feature>
<evidence type="ECO:0000313" key="3">
    <source>
        <dbReference type="Proteomes" id="UP001476247"/>
    </source>
</evidence>
<sequence>MKIILSKLNELQTLFAADNTSQVSPTGQIATPPVDATLILEERRGSYSSSPTASRSMEQFLLSQQHLYQNPSLPIRSPDGKKHYNSSPPTHEVNRRMGFGRESYLLNPEPNANFQENQSEGM</sequence>
<evidence type="ECO:0000313" key="2">
    <source>
        <dbReference type="EMBL" id="GAA5800014.1"/>
    </source>
</evidence>
<dbReference type="EMBL" id="BAABUJ010000014">
    <property type="protein sequence ID" value="GAA5800014.1"/>
    <property type="molecule type" value="Genomic_DNA"/>
</dbReference>
<organism evidence="2 3">
    <name type="scientific">Helicostylum pulchrum</name>
    <dbReference type="NCBI Taxonomy" id="562976"/>
    <lineage>
        <taxon>Eukaryota</taxon>
        <taxon>Fungi</taxon>
        <taxon>Fungi incertae sedis</taxon>
        <taxon>Mucoromycota</taxon>
        <taxon>Mucoromycotina</taxon>
        <taxon>Mucoromycetes</taxon>
        <taxon>Mucorales</taxon>
        <taxon>Mucorineae</taxon>
        <taxon>Mucoraceae</taxon>
        <taxon>Helicostylum</taxon>
    </lineage>
</organism>
<feature type="compositionally biased region" description="Polar residues" evidence="1">
    <location>
        <begin position="110"/>
        <end position="122"/>
    </location>
</feature>
<gene>
    <name evidence="2" type="ORF">HPULCUR_005435</name>
</gene>
<proteinExistence type="predicted"/>
<evidence type="ECO:0000256" key="1">
    <source>
        <dbReference type="SAM" id="MobiDB-lite"/>
    </source>
</evidence>
<accession>A0ABP9XZ21</accession>
<name>A0ABP9XZ21_9FUNG</name>
<protein>
    <submittedName>
        <fullName evidence="2">Uncharacterized protein</fullName>
    </submittedName>
</protein>